<reference evidence="6" key="1">
    <citation type="submission" date="2023-07" db="EMBL/GenBank/DDBJ databases">
        <title>30 novel species of actinomycetes from the DSMZ collection.</title>
        <authorList>
            <person name="Nouioui I."/>
        </authorList>
    </citation>
    <scope>NUCLEOTIDE SEQUENCE [LARGE SCALE GENOMIC DNA]</scope>
    <source>
        <strain evidence="6">DSM 45834</strain>
    </source>
</reference>
<accession>A0ABU2N5L8</accession>
<dbReference type="InterPro" id="IPR006683">
    <property type="entry name" value="Thioestr_dom"/>
</dbReference>
<dbReference type="Pfam" id="PF03061">
    <property type="entry name" value="4HBT"/>
    <property type="match status" value="2"/>
</dbReference>
<dbReference type="InterPro" id="IPR040170">
    <property type="entry name" value="Cytosol_ACT"/>
</dbReference>
<evidence type="ECO:0000256" key="1">
    <source>
        <dbReference type="ARBA" id="ARBA00010458"/>
    </source>
</evidence>
<evidence type="ECO:0000256" key="2">
    <source>
        <dbReference type="ARBA" id="ARBA00022801"/>
    </source>
</evidence>
<evidence type="ECO:0000256" key="3">
    <source>
        <dbReference type="PROSITE-ProRule" id="PRU01106"/>
    </source>
</evidence>
<dbReference type="PANTHER" id="PTHR11049">
    <property type="entry name" value="ACYL COENZYME A THIOESTER HYDROLASE"/>
    <property type="match status" value="1"/>
</dbReference>
<dbReference type="RefSeq" id="WP_311555222.1">
    <property type="nucleotide sequence ID" value="NZ_JAVREJ010000003.1"/>
</dbReference>
<name>A0ABU2N5L8_9PSEU</name>
<feature type="domain" description="HotDog ACOT-type" evidence="4">
    <location>
        <begin position="7"/>
        <end position="119"/>
    </location>
</feature>
<evidence type="ECO:0000259" key="4">
    <source>
        <dbReference type="PROSITE" id="PS51770"/>
    </source>
</evidence>
<dbReference type="SUPFAM" id="SSF54637">
    <property type="entry name" value="Thioesterase/thiol ester dehydrase-isomerase"/>
    <property type="match status" value="2"/>
</dbReference>
<evidence type="ECO:0000313" key="6">
    <source>
        <dbReference type="Proteomes" id="UP001183202"/>
    </source>
</evidence>
<comment type="caution">
    <text evidence="5">The sequence shown here is derived from an EMBL/GenBank/DDBJ whole genome shotgun (WGS) entry which is preliminary data.</text>
</comment>
<dbReference type="PROSITE" id="PS51770">
    <property type="entry name" value="HOTDOG_ACOT"/>
    <property type="match status" value="2"/>
</dbReference>
<dbReference type="InterPro" id="IPR029069">
    <property type="entry name" value="HotDog_dom_sf"/>
</dbReference>
<dbReference type="CDD" id="cd03442">
    <property type="entry name" value="BFIT_BACH"/>
    <property type="match status" value="2"/>
</dbReference>
<sequence>MTATTQKDSSIVLRFLAAPMDITYGGTVHGGKLLEWIDKAGYACAAGWSAHYCVTVYVGDVRFTRPVAIGELVEVEARLVNTGRTSMHILVTVSSADPKTGEYTEATRCVTVFVAVDGDGRPVAVPTWTPPTPEAAELQTSALRSAQVRADIEASMKDQVYTSAGTGLERTLRFLAAPSDVNWGGKVHGGTVMRWIDEAAYVCAAGWNRGSAIAVYAGGVRFYRPLLIGSVVEVRARLVHTGRTSMHISVHVRSGDPKTDERQLTTHCMMIFVGLDEQRAAPVPQWVPVSDEDVALDAHARHLIDLRKQTDLLDRELPRAAR</sequence>
<dbReference type="EMBL" id="JAVREJ010000003">
    <property type="protein sequence ID" value="MDT0349237.1"/>
    <property type="molecule type" value="Genomic_DNA"/>
</dbReference>
<feature type="domain" description="HotDog ACOT-type" evidence="4">
    <location>
        <begin position="166"/>
        <end position="278"/>
    </location>
</feature>
<protein>
    <submittedName>
        <fullName evidence="5">Acyl-CoA thioesterase</fullName>
        <ecNumber evidence="5">3.1.2.20</ecNumber>
    </submittedName>
</protein>
<dbReference type="EC" id="3.1.2.20" evidence="5"/>
<proteinExistence type="inferred from homology"/>
<dbReference type="PANTHER" id="PTHR11049:SF16">
    <property type="entry name" value="PROTEIN VDLD"/>
    <property type="match status" value="1"/>
</dbReference>
<organism evidence="5 6">
    <name type="scientific">Pseudonocardia charpentierae</name>
    <dbReference type="NCBI Taxonomy" id="3075545"/>
    <lineage>
        <taxon>Bacteria</taxon>
        <taxon>Bacillati</taxon>
        <taxon>Actinomycetota</taxon>
        <taxon>Actinomycetes</taxon>
        <taxon>Pseudonocardiales</taxon>
        <taxon>Pseudonocardiaceae</taxon>
        <taxon>Pseudonocardia</taxon>
    </lineage>
</organism>
<keyword evidence="2 3" id="KW-0378">Hydrolase</keyword>
<keyword evidence="6" id="KW-1185">Reference proteome</keyword>
<evidence type="ECO:0000313" key="5">
    <source>
        <dbReference type="EMBL" id="MDT0349237.1"/>
    </source>
</evidence>
<dbReference type="Gene3D" id="3.10.129.10">
    <property type="entry name" value="Hotdog Thioesterase"/>
    <property type="match status" value="2"/>
</dbReference>
<gene>
    <name evidence="5" type="ORF">RM445_06830</name>
</gene>
<dbReference type="Proteomes" id="UP001183202">
    <property type="component" value="Unassembled WGS sequence"/>
</dbReference>
<dbReference type="GO" id="GO:0047617">
    <property type="term" value="F:fatty acyl-CoA hydrolase activity"/>
    <property type="evidence" value="ECO:0007669"/>
    <property type="project" value="UniProtKB-EC"/>
</dbReference>
<dbReference type="InterPro" id="IPR033120">
    <property type="entry name" value="HOTDOG_ACOT"/>
</dbReference>
<comment type="similarity">
    <text evidence="1">Belongs to the acyl coenzyme A hydrolase family.</text>
</comment>